<name>A0ABS5AMC0_9PSEU</name>
<dbReference type="EMBL" id="JAGIOO010000001">
    <property type="protein sequence ID" value="MBP2477724.1"/>
    <property type="molecule type" value="Genomic_DNA"/>
</dbReference>
<dbReference type="Proteomes" id="UP001519363">
    <property type="component" value="Unassembled WGS sequence"/>
</dbReference>
<sequence length="72" mass="7617">MLIRRSLVGEGIHGDEARRLLSDISLSLGVLKDAVGDVQEISAVWCGGRLQPSAKVKQAVQDMNELASAVTG</sequence>
<proteinExistence type="predicted"/>
<accession>A0ABS5AMC0</accession>
<evidence type="ECO:0000313" key="2">
    <source>
        <dbReference type="Proteomes" id="UP001519363"/>
    </source>
</evidence>
<keyword evidence="2" id="KW-1185">Reference proteome</keyword>
<protein>
    <submittedName>
        <fullName evidence="1">Uncharacterized protein</fullName>
    </submittedName>
</protein>
<reference evidence="1 2" key="1">
    <citation type="submission" date="2021-03" db="EMBL/GenBank/DDBJ databases">
        <title>Sequencing the genomes of 1000 actinobacteria strains.</title>
        <authorList>
            <person name="Klenk H.-P."/>
        </authorList>
    </citation>
    <scope>NUCLEOTIDE SEQUENCE [LARGE SCALE GENOMIC DNA]</scope>
    <source>
        <strain evidence="1 2">DSM 44580</strain>
    </source>
</reference>
<comment type="caution">
    <text evidence="1">The sequence shown here is derived from an EMBL/GenBank/DDBJ whole genome shotgun (WGS) entry which is preliminary data.</text>
</comment>
<evidence type="ECO:0000313" key="1">
    <source>
        <dbReference type="EMBL" id="MBP2477724.1"/>
    </source>
</evidence>
<organism evidence="1 2">
    <name type="scientific">Crossiella equi</name>
    <dbReference type="NCBI Taxonomy" id="130796"/>
    <lineage>
        <taxon>Bacteria</taxon>
        <taxon>Bacillati</taxon>
        <taxon>Actinomycetota</taxon>
        <taxon>Actinomycetes</taxon>
        <taxon>Pseudonocardiales</taxon>
        <taxon>Pseudonocardiaceae</taxon>
        <taxon>Crossiella</taxon>
    </lineage>
</organism>
<gene>
    <name evidence="1" type="ORF">JOF53_006596</name>
</gene>